<feature type="region of interest" description="Disordered" evidence="11">
    <location>
        <begin position="452"/>
        <end position="480"/>
    </location>
</feature>
<evidence type="ECO:0000256" key="4">
    <source>
        <dbReference type="ARBA" id="ARBA00022803"/>
    </source>
</evidence>
<gene>
    <name evidence="13" type="ORF">UPYG_G00314830</name>
</gene>
<evidence type="ECO:0000256" key="11">
    <source>
        <dbReference type="SAM" id="MobiDB-lite"/>
    </source>
</evidence>
<dbReference type="InterPro" id="IPR019734">
    <property type="entry name" value="TPR_rpt"/>
</dbReference>
<dbReference type="AlphaFoldDB" id="A0ABD0WI06"/>
<dbReference type="FunFam" id="1.10.287.110:FF:000015">
    <property type="entry name" value="dnaJ homolog subfamily C member 3"/>
    <property type="match status" value="1"/>
</dbReference>
<evidence type="ECO:0000256" key="9">
    <source>
        <dbReference type="PROSITE-ProRule" id="PRU00339"/>
    </source>
</evidence>
<dbReference type="SMART" id="SM00028">
    <property type="entry name" value="TPR"/>
    <property type="match status" value="7"/>
</dbReference>
<dbReference type="Pfam" id="PF14559">
    <property type="entry name" value="TPR_19"/>
    <property type="match status" value="1"/>
</dbReference>
<evidence type="ECO:0000256" key="2">
    <source>
        <dbReference type="ARBA" id="ARBA00022729"/>
    </source>
</evidence>
<dbReference type="Gene3D" id="1.25.40.10">
    <property type="entry name" value="Tetratricopeptide repeat domain"/>
    <property type="match status" value="1"/>
</dbReference>
<dbReference type="PROSITE" id="PS50005">
    <property type="entry name" value="TPR"/>
    <property type="match status" value="5"/>
</dbReference>
<dbReference type="GO" id="GO:0006986">
    <property type="term" value="P:response to unfolded protein"/>
    <property type="evidence" value="ECO:0007669"/>
    <property type="project" value="UniProtKB-KW"/>
</dbReference>
<dbReference type="Proteomes" id="UP001557470">
    <property type="component" value="Unassembled WGS sequence"/>
</dbReference>
<evidence type="ECO:0000256" key="1">
    <source>
        <dbReference type="ARBA" id="ARBA00004240"/>
    </source>
</evidence>
<evidence type="ECO:0000259" key="12">
    <source>
        <dbReference type="PROSITE" id="PS50076"/>
    </source>
</evidence>
<keyword evidence="4 9" id="KW-0802">TPR repeat</keyword>
<feature type="compositionally biased region" description="Basic and acidic residues" evidence="11">
    <location>
        <begin position="452"/>
        <end position="461"/>
    </location>
</feature>
<dbReference type="SUPFAM" id="SSF48452">
    <property type="entry name" value="TPR-like"/>
    <property type="match status" value="2"/>
</dbReference>
<dbReference type="Pfam" id="PF00226">
    <property type="entry name" value="DnaJ"/>
    <property type="match status" value="1"/>
</dbReference>
<dbReference type="PRINTS" id="PR00625">
    <property type="entry name" value="JDOMAIN"/>
</dbReference>
<feature type="repeat" description="TPR" evidence="9">
    <location>
        <begin position="222"/>
        <end position="255"/>
    </location>
</feature>
<dbReference type="InterPro" id="IPR011990">
    <property type="entry name" value="TPR-like_helical_dom_sf"/>
</dbReference>
<organism evidence="13 14">
    <name type="scientific">Umbra pygmaea</name>
    <name type="common">Eastern mudminnow</name>
    <dbReference type="NCBI Taxonomy" id="75934"/>
    <lineage>
        <taxon>Eukaryota</taxon>
        <taxon>Metazoa</taxon>
        <taxon>Chordata</taxon>
        <taxon>Craniata</taxon>
        <taxon>Vertebrata</taxon>
        <taxon>Euteleostomi</taxon>
        <taxon>Actinopterygii</taxon>
        <taxon>Neopterygii</taxon>
        <taxon>Teleostei</taxon>
        <taxon>Protacanthopterygii</taxon>
        <taxon>Esociformes</taxon>
        <taxon>Umbridae</taxon>
        <taxon>Umbra</taxon>
    </lineage>
</organism>
<keyword evidence="10" id="KW-0175">Coiled coil</keyword>
<proteinExistence type="predicted"/>
<dbReference type="SMART" id="SM00271">
    <property type="entry name" value="DnaJ"/>
    <property type="match status" value="1"/>
</dbReference>
<feature type="repeat" description="TPR" evidence="9">
    <location>
        <begin position="341"/>
        <end position="374"/>
    </location>
</feature>
<feature type="repeat" description="TPR" evidence="9">
    <location>
        <begin position="105"/>
        <end position="138"/>
    </location>
</feature>
<dbReference type="SUPFAM" id="SSF46565">
    <property type="entry name" value="Chaperone J-domain"/>
    <property type="match status" value="1"/>
</dbReference>
<keyword evidence="3" id="KW-0677">Repeat</keyword>
<dbReference type="Pfam" id="PF13181">
    <property type="entry name" value="TPR_8"/>
    <property type="match status" value="1"/>
</dbReference>
<dbReference type="PANTHER" id="PTHR44140:SF3">
    <property type="entry name" value="DNAJ HOMOLOG SUBFAMILY C MEMBER 3"/>
    <property type="match status" value="1"/>
</dbReference>
<evidence type="ECO:0000256" key="3">
    <source>
        <dbReference type="ARBA" id="ARBA00022737"/>
    </source>
</evidence>
<sequence>MVSVNPVAQKILSYVPFLLVLIDLRYEGVKCGQDEGVESHLEMGKKLLAAGQLADALSHFHSAIDGDPKNYMAFYRRATVYLAMGKSKSALPDLSKVIELKPDFTSARLQRGNLLLKQGRLDEAESDFKKVLKSNPSDGEEKEAQSQLAKSDEIQKLVTQSQAKFERKDYVTAAAHLDLIIETSVWDVSSRELRAECFIQMGEMGKAISDLKAASKLKSDNTKAFYKLSTIYYNLGDHEMSLNEVRECLKLDPDHKQCYSHYKQVKKLNKQIQSAEELIQQQRYEDAVSKYESVMKTEPNVPQYSHHAKERICHCLAKEQQDVSRAIAVCSDVLQSDPHNVNSLKDRAEAYLLNEQYEEAIKDYESAREQSENDREIKEGLEKAQRLLKQSQKRDYYKILGVKRTAQKKEIIKAYRKLAHKWHPDNFQDAEEKKQAEKKFIDIAQAKEVLSDPEMRQKFDQGEDPMDPESQQGGHHQHFHSGFQGFNPFGSGPFNFKFNFQ</sequence>
<evidence type="ECO:0000313" key="13">
    <source>
        <dbReference type="EMBL" id="KAL0963882.1"/>
    </source>
</evidence>
<feature type="coiled-coil region" evidence="10">
    <location>
        <begin position="347"/>
        <end position="384"/>
    </location>
</feature>
<dbReference type="InterPro" id="IPR036869">
    <property type="entry name" value="J_dom_sf"/>
</dbReference>
<dbReference type="GO" id="GO:0005783">
    <property type="term" value="C:endoplasmic reticulum"/>
    <property type="evidence" value="ECO:0007669"/>
    <property type="project" value="UniProtKB-SubCell"/>
</dbReference>
<dbReference type="InterPro" id="IPR051727">
    <property type="entry name" value="DnaJ_C3_Co-chaperones"/>
</dbReference>
<keyword evidence="2" id="KW-0732">Signal</keyword>
<keyword evidence="7" id="KW-0834">Unfolded protein response</keyword>
<comment type="caution">
    <text evidence="13">The sequence shown here is derived from an EMBL/GenBank/DDBJ whole genome shotgun (WGS) entry which is preliminary data.</text>
</comment>
<dbReference type="Pfam" id="PF13432">
    <property type="entry name" value="TPR_16"/>
    <property type="match status" value="1"/>
</dbReference>
<keyword evidence="5" id="KW-0256">Endoplasmic reticulum</keyword>
<dbReference type="Gene3D" id="1.10.287.110">
    <property type="entry name" value="DnaJ domain"/>
    <property type="match status" value="1"/>
</dbReference>
<evidence type="ECO:0000256" key="6">
    <source>
        <dbReference type="ARBA" id="ARBA00023157"/>
    </source>
</evidence>
<evidence type="ECO:0000256" key="10">
    <source>
        <dbReference type="SAM" id="Coils"/>
    </source>
</evidence>
<evidence type="ECO:0000256" key="7">
    <source>
        <dbReference type="ARBA" id="ARBA00023230"/>
    </source>
</evidence>
<feature type="repeat" description="TPR" evidence="9">
    <location>
        <begin position="37"/>
        <end position="70"/>
    </location>
</feature>
<protein>
    <recommendedName>
        <fullName evidence="8">DnaJ homolog subfamily C member 3</fullName>
    </recommendedName>
</protein>
<feature type="domain" description="J" evidence="12">
    <location>
        <begin position="395"/>
        <end position="463"/>
    </location>
</feature>
<accession>A0ABD0WI06</accession>
<reference evidence="13 14" key="1">
    <citation type="submission" date="2024-06" db="EMBL/GenBank/DDBJ databases">
        <authorList>
            <person name="Pan Q."/>
            <person name="Wen M."/>
            <person name="Jouanno E."/>
            <person name="Zahm M."/>
            <person name="Klopp C."/>
            <person name="Cabau C."/>
            <person name="Louis A."/>
            <person name="Berthelot C."/>
            <person name="Parey E."/>
            <person name="Roest Crollius H."/>
            <person name="Montfort J."/>
            <person name="Robinson-Rechavi M."/>
            <person name="Bouchez O."/>
            <person name="Lampietro C."/>
            <person name="Lopez Roques C."/>
            <person name="Donnadieu C."/>
            <person name="Postlethwait J."/>
            <person name="Bobe J."/>
            <person name="Verreycken H."/>
            <person name="Guiguen Y."/>
        </authorList>
    </citation>
    <scope>NUCLEOTIDE SEQUENCE [LARGE SCALE GENOMIC DNA]</scope>
    <source>
        <strain evidence="13">Up_M1</strain>
        <tissue evidence="13">Testis</tissue>
    </source>
</reference>
<name>A0ABD0WI06_UMBPY</name>
<comment type="subcellular location">
    <subcellularLocation>
        <location evidence="1">Endoplasmic reticulum</location>
    </subcellularLocation>
</comment>
<dbReference type="EMBL" id="JAGEUA010000010">
    <property type="protein sequence ID" value="KAL0963882.1"/>
    <property type="molecule type" value="Genomic_DNA"/>
</dbReference>
<dbReference type="PANTHER" id="PTHR44140">
    <property type="entry name" value="LD25575P"/>
    <property type="match status" value="1"/>
</dbReference>
<evidence type="ECO:0000313" key="14">
    <source>
        <dbReference type="Proteomes" id="UP001557470"/>
    </source>
</evidence>
<keyword evidence="6" id="KW-1015">Disulfide bond</keyword>
<evidence type="ECO:0000256" key="8">
    <source>
        <dbReference type="ARBA" id="ARBA00039409"/>
    </source>
</evidence>
<feature type="repeat" description="TPR" evidence="9">
    <location>
        <begin position="71"/>
        <end position="104"/>
    </location>
</feature>
<feature type="compositionally biased region" description="Low complexity" evidence="11">
    <location>
        <begin position="470"/>
        <end position="480"/>
    </location>
</feature>
<dbReference type="FunFam" id="1.25.40.10:FF:000122">
    <property type="entry name" value="DnaJ (Hsp40) homolog, subfamily C, member 3"/>
    <property type="match status" value="1"/>
</dbReference>
<evidence type="ECO:0000256" key="5">
    <source>
        <dbReference type="ARBA" id="ARBA00022824"/>
    </source>
</evidence>
<dbReference type="CDD" id="cd06257">
    <property type="entry name" value="DnaJ"/>
    <property type="match status" value="1"/>
</dbReference>
<dbReference type="PROSITE" id="PS50076">
    <property type="entry name" value="DNAJ_2"/>
    <property type="match status" value="1"/>
</dbReference>
<dbReference type="InterPro" id="IPR001623">
    <property type="entry name" value="DnaJ_domain"/>
</dbReference>
<keyword evidence="14" id="KW-1185">Reference proteome</keyword>